<feature type="chain" id="PRO_5009327274" description="Ecdysis triggering hormone" evidence="1">
    <location>
        <begin position="19"/>
        <end position="211"/>
    </location>
</feature>
<dbReference type="AlphaFoldDB" id="A0A1I8PVS5"/>
<proteinExistence type="predicted"/>
<evidence type="ECO:0000256" key="1">
    <source>
        <dbReference type="SAM" id="SignalP"/>
    </source>
</evidence>
<dbReference type="VEuPathDB" id="VectorBase:SCAU011588"/>
<evidence type="ECO:0000313" key="3">
    <source>
        <dbReference type="Proteomes" id="UP000095300"/>
    </source>
</evidence>
<dbReference type="EnsemblMetazoa" id="SCAU011588-RA">
    <property type="protein sequence ID" value="SCAU011588-PA"/>
    <property type="gene ID" value="SCAU011588"/>
</dbReference>
<sequence length="211" mass="24431">MRGLMLLLYALLLYLYLGTKFTCQADESSGFFVKVTKNVPRLGRRSDKDVGRGLFRNYKIVPRIGRSAPSASDYHFLSNWLTLQSPRTFDKRTNSHLMENSIARELNVVQPVNSNTLMELITKHAIPNENVKFIHWKDFDKALQMDTELYVKVSSLGRTPDQRLRNDITEGNYVPFMDDMVDDQGIDFMIYNQGDYPKGPYAPEFLRYNSL</sequence>
<accession>A0A1I8PVS5</accession>
<evidence type="ECO:0008006" key="4">
    <source>
        <dbReference type="Google" id="ProtNLM"/>
    </source>
</evidence>
<organism evidence="2 3">
    <name type="scientific">Stomoxys calcitrans</name>
    <name type="common">Stable fly</name>
    <name type="synonym">Conops calcitrans</name>
    <dbReference type="NCBI Taxonomy" id="35570"/>
    <lineage>
        <taxon>Eukaryota</taxon>
        <taxon>Metazoa</taxon>
        <taxon>Ecdysozoa</taxon>
        <taxon>Arthropoda</taxon>
        <taxon>Hexapoda</taxon>
        <taxon>Insecta</taxon>
        <taxon>Pterygota</taxon>
        <taxon>Neoptera</taxon>
        <taxon>Endopterygota</taxon>
        <taxon>Diptera</taxon>
        <taxon>Brachycera</taxon>
        <taxon>Muscomorpha</taxon>
        <taxon>Muscoidea</taxon>
        <taxon>Muscidae</taxon>
        <taxon>Stomoxys</taxon>
    </lineage>
</organism>
<gene>
    <name evidence="2" type="primary">106095905</name>
</gene>
<dbReference type="STRING" id="35570.A0A1I8PVS5"/>
<evidence type="ECO:0000313" key="2">
    <source>
        <dbReference type="EnsemblMetazoa" id="SCAU011588-PA"/>
    </source>
</evidence>
<dbReference type="OrthoDB" id="6339926at2759"/>
<reference evidence="2" key="1">
    <citation type="submission" date="2020-05" db="UniProtKB">
        <authorList>
            <consortium name="EnsemblMetazoa"/>
        </authorList>
    </citation>
    <scope>IDENTIFICATION</scope>
    <source>
        <strain evidence="2">USDA</strain>
    </source>
</reference>
<dbReference type="KEGG" id="scac:106095905"/>
<keyword evidence="3" id="KW-1185">Reference proteome</keyword>
<protein>
    <recommendedName>
        <fullName evidence="4">Ecdysis triggering hormone</fullName>
    </recommendedName>
</protein>
<keyword evidence="1" id="KW-0732">Signal</keyword>
<dbReference type="Proteomes" id="UP000095300">
    <property type="component" value="Unassembled WGS sequence"/>
</dbReference>
<feature type="signal peptide" evidence="1">
    <location>
        <begin position="1"/>
        <end position="18"/>
    </location>
</feature>
<name>A0A1I8PVS5_STOCA</name>